<reference evidence="1" key="1">
    <citation type="submission" date="2020-02" db="EMBL/GenBank/DDBJ databases">
        <authorList>
            <person name="Meier V. D."/>
        </authorList>
    </citation>
    <scope>NUCLEOTIDE SEQUENCE</scope>
    <source>
        <strain evidence="1">AVDCRST_MAG20</strain>
    </source>
</reference>
<evidence type="ECO:0000313" key="1">
    <source>
        <dbReference type="EMBL" id="CAA9243357.1"/>
    </source>
</evidence>
<organism evidence="1">
    <name type="scientific">uncultured Acidimicrobiales bacterium</name>
    <dbReference type="NCBI Taxonomy" id="310071"/>
    <lineage>
        <taxon>Bacteria</taxon>
        <taxon>Bacillati</taxon>
        <taxon>Actinomycetota</taxon>
        <taxon>Acidimicrobiia</taxon>
        <taxon>Acidimicrobiales</taxon>
        <taxon>environmental samples</taxon>
    </lineage>
</organism>
<dbReference type="SUPFAM" id="SSF110836">
    <property type="entry name" value="Hypothetical protein SAV1430"/>
    <property type="match status" value="1"/>
</dbReference>
<name>A0A6J4I7U4_9ACTN</name>
<protein>
    <recommendedName>
        <fullName evidence="2">Scaffold protein Nfu/NifU N-terminal domain-containing protein</fullName>
    </recommendedName>
</protein>
<dbReference type="EMBL" id="CADCSY010000082">
    <property type="protein sequence ID" value="CAA9243357.1"/>
    <property type="molecule type" value="Genomic_DNA"/>
</dbReference>
<accession>A0A6J4I7U4</accession>
<proteinExistence type="predicted"/>
<dbReference type="InterPro" id="IPR036498">
    <property type="entry name" value="Nfu/NifU_N_sf"/>
</dbReference>
<dbReference type="AlphaFoldDB" id="A0A6J4I7U4"/>
<evidence type="ECO:0008006" key="2">
    <source>
        <dbReference type="Google" id="ProtNLM"/>
    </source>
</evidence>
<sequence length="119" mass="12687">MGQQITVVEKPAATPGVVRFETNRSITGMAHERYERGREIPGDRPPDELARRLFARGGIDGIHIYSNVITVDLASGAGTEGMRDLIHELFTFYRPGVVAGPDGMALPDTGAVAPAAPTS</sequence>
<gene>
    <name evidence="1" type="ORF">AVDCRST_MAG20-1861</name>
</gene>